<dbReference type="InterPro" id="IPR036388">
    <property type="entry name" value="WH-like_DNA-bd_sf"/>
</dbReference>
<evidence type="ECO:0000256" key="3">
    <source>
        <dbReference type="ARBA" id="ARBA00023125"/>
    </source>
</evidence>
<organism evidence="5 6">
    <name type="scientific">Mangrovivirga halotolerans</name>
    <dbReference type="NCBI Taxonomy" id="2993936"/>
    <lineage>
        <taxon>Bacteria</taxon>
        <taxon>Pseudomonadati</taxon>
        <taxon>Bacteroidota</taxon>
        <taxon>Cytophagia</taxon>
        <taxon>Cytophagales</taxon>
        <taxon>Mangrovivirgaceae</taxon>
        <taxon>Mangrovivirga</taxon>
    </lineage>
</organism>
<proteinExistence type="inferred from homology"/>
<sequence length="124" mass="14296">MEELTKAQEDILKALWEIEDGAVSDILERIQEPKPAYNTVATVVKVLEKKGYVDHKTYGKTNVYFPLVSQDTYAKKIMKTTIGSFFNGSIKQMVSHFVKDKEIDIHELESLKDMIEKEIKTQKK</sequence>
<evidence type="ECO:0000256" key="4">
    <source>
        <dbReference type="ARBA" id="ARBA00023163"/>
    </source>
</evidence>
<dbReference type="Pfam" id="PF03965">
    <property type="entry name" value="Penicillinase_R"/>
    <property type="match status" value="1"/>
</dbReference>
<dbReference type="RefSeq" id="WP_266058077.1">
    <property type="nucleotide sequence ID" value="NZ_JAPFQN010000010.1"/>
</dbReference>
<name>A0ABT3RUN1_9BACT</name>
<dbReference type="Gene3D" id="1.10.4040.10">
    <property type="entry name" value="Penicillinase repressor domain"/>
    <property type="match status" value="1"/>
</dbReference>
<evidence type="ECO:0000256" key="2">
    <source>
        <dbReference type="ARBA" id="ARBA00023015"/>
    </source>
</evidence>
<evidence type="ECO:0000256" key="1">
    <source>
        <dbReference type="ARBA" id="ARBA00011046"/>
    </source>
</evidence>
<reference evidence="5 6" key="1">
    <citation type="submission" date="2022-11" db="EMBL/GenBank/DDBJ databases">
        <title>The characterization of three novel Bacteroidetes species and genomic analysis of their roles in tidal elemental geochemical cycles.</title>
        <authorList>
            <person name="Ma K."/>
        </authorList>
    </citation>
    <scope>NUCLEOTIDE SEQUENCE [LARGE SCALE GENOMIC DNA]</scope>
    <source>
        <strain evidence="5 6">M17</strain>
    </source>
</reference>
<evidence type="ECO:0000313" key="5">
    <source>
        <dbReference type="EMBL" id="MCX2745487.1"/>
    </source>
</evidence>
<keyword evidence="2" id="KW-0805">Transcription regulation</keyword>
<dbReference type="Gene3D" id="1.10.10.10">
    <property type="entry name" value="Winged helix-like DNA-binding domain superfamily/Winged helix DNA-binding domain"/>
    <property type="match status" value="1"/>
</dbReference>
<keyword evidence="6" id="KW-1185">Reference proteome</keyword>
<dbReference type="InterPro" id="IPR036390">
    <property type="entry name" value="WH_DNA-bd_sf"/>
</dbReference>
<gene>
    <name evidence="5" type="ORF">OO013_16525</name>
</gene>
<comment type="caution">
    <text evidence="5">The sequence shown here is derived from an EMBL/GenBank/DDBJ whole genome shotgun (WGS) entry which is preliminary data.</text>
</comment>
<keyword evidence="3" id="KW-0238">DNA-binding</keyword>
<accession>A0ABT3RUN1</accession>
<dbReference type="EMBL" id="JAPFQN010000010">
    <property type="protein sequence ID" value="MCX2745487.1"/>
    <property type="molecule type" value="Genomic_DNA"/>
</dbReference>
<dbReference type="SUPFAM" id="SSF46785">
    <property type="entry name" value="Winged helix' DNA-binding domain"/>
    <property type="match status" value="1"/>
</dbReference>
<comment type="similarity">
    <text evidence="1">Belongs to the BlaI transcriptional regulatory family.</text>
</comment>
<dbReference type="PIRSF" id="PIRSF019455">
    <property type="entry name" value="CopR_AtkY"/>
    <property type="match status" value="1"/>
</dbReference>
<keyword evidence="4" id="KW-0804">Transcription</keyword>
<evidence type="ECO:0000313" key="6">
    <source>
        <dbReference type="Proteomes" id="UP001209885"/>
    </source>
</evidence>
<dbReference type="Proteomes" id="UP001209885">
    <property type="component" value="Unassembled WGS sequence"/>
</dbReference>
<protein>
    <submittedName>
        <fullName evidence="5">BlaI/MecI/CopY family transcriptional regulator</fullName>
    </submittedName>
</protein>
<dbReference type="InterPro" id="IPR005650">
    <property type="entry name" value="BlaI_family"/>
</dbReference>